<dbReference type="EMBL" id="FTNI01000015">
    <property type="protein sequence ID" value="SIR79504.1"/>
    <property type="molecule type" value="Genomic_DNA"/>
</dbReference>
<dbReference type="Proteomes" id="UP000186096">
    <property type="component" value="Unassembled WGS sequence"/>
</dbReference>
<dbReference type="SUPFAM" id="SSF90123">
    <property type="entry name" value="ABC transporter transmembrane region"/>
    <property type="match status" value="1"/>
</dbReference>
<evidence type="ECO:0000256" key="5">
    <source>
        <dbReference type="ARBA" id="ARBA00022692"/>
    </source>
</evidence>
<comment type="subcellular location">
    <subcellularLocation>
        <location evidence="1">Cell inner membrane</location>
        <topology evidence="1">Multi-pass membrane protein</topology>
    </subcellularLocation>
</comment>
<dbReference type="STRING" id="58117.SAMN05421833_115192"/>
<feature type="transmembrane region" description="Helical" evidence="12">
    <location>
        <begin position="330"/>
        <end position="352"/>
    </location>
</feature>
<dbReference type="Pfam" id="PF00005">
    <property type="entry name" value="ABC_tran"/>
    <property type="match status" value="1"/>
</dbReference>
<keyword evidence="4" id="KW-0997">Cell inner membrane</keyword>
<dbReference type="Gene3D" id="1.20.1560.10">
    <property type="entry name" value="ABC transporter type 1, transmembrane domain"/>
    <property type="match status" value="1"/>
</dbReference>
<dbReference type="FunFam" id="3.40.50.300:FF:000221">
    <property type="entry name" value="Multidrug ABC transporter ATP-binding protein"/>
    <property type="match status" value="1"/>
</dbReference>
<evidence type="ECO:0000256" key="1">
    <source>
        <dbReference type="ARBA" id="ARBA00004429"/>
    </source>
</evidence>
<keyword evidence="6" id="KW-0547">Nucleotide-binding</keyword>
<dbReference type="InterPro" id="IPR003593">
    <property type="entry name" value="AAA+_ATPase"/>
</dbReference>
<sequence length="678" mass="74888">MDHGGGGIESAMRRLPLGLDDPTSIADSGLTGPIDIPDPKPRKQPRDLRSRWRRIRQTVAGTVRGLPRVVGLTWRASPVLTVVIGVVTVVSGLLPTASAYMTKLLMDSVVEGIQVHSQHRPDVVMLTVPLLPGIAMTSFGKIIAVAALQFLLFTLTTVVTSLTNIAQQLLQEKMVLTIRHTVMDHASTLHLAFFEGSQSYDLLRQADQEAPSRPLSMMNSAFGLVKTVITFCTMIVMLIAISPLLAVVALVTPIPAFVSQTRYSARSFAFNFLGSPIRRRMEYLAGLVTTDTYAKEIKHFGLGSYLVDRFRRLGQVYYERQRRLIGTRNAAAAAWSMLTTLTSSGIYLYIALQAVSGRLTLGDLALYTGAAAAVQSSVQGLFLGVSGMYENNLFLDLLYRFLGTRPAIRRPERPRPMPTDVRGHVRFEEVSFSYSGSDVKALDRVSFEIRPGETVAVVGRNGAGKSTLIKLLCRLYDPTEGRILLDGVDIREYDPEDYRARISAMFQDFVTYQATASENIGLGDLPRIEDREAIADSAERAGIAERIERLPRGFDSPLGRWFDQGVSLSGGEWQKIALARAFMRRSAILVLDEPTSALDAQAEHDLFTRLRALAAGQTTLYISHRFSTVRQSDRIMFLEDGTLVEDGTHTELMRLKGRYAELFTLQASAYLDDEKAAG</sequence>
<feature type="transmembrane region" description="Helical" evidence="12">
    <location>
        <begin position="228"/>
        <end position="258"/>
    </location>
</feature>
<accession>A0A1N7DUI9</accession>
<dbReference type="AlphaFoldDB" id="A0A1N7DUI9"/>
<name>A0A1N7DUI9_9ACTN</name>
<keyword evidence="7 15" id="KW-0067">ATP-binding</keyword>
<dbReference type="InterPro" id="IPR039421">
    <property type="entry name" value="Type_1_exporter"/>
</dbReference>
<dbReference type="InterPro" id="IPR011527">
    <property type="entry name" value="ABC1_TM_dom"/>
</dbReference>
<dbReference type="GO" id="GO:0016887">
    <property type="term" value="F:ATP hydrolysis activity"/>
    <property type="evidence" value="ECO:0007669"/>
    <property type="project" value="InterPro"/>
</dbReference>
<gene>
    <name evidence="15" type="ORF">SAMN05421833_115192</name>
</gene>
<evidence type="ECO:0000256" key="11">
    <source>
        <dbReference type="SAM" id="MobiDB-lite"/>
    </source>
</evidence>
<proteinExistence type="inferred from homology"/>
<evidence type="ECO:0000313" key="15">
    <source>
        <dbReference type="EMBL" id="SIR79504.1"/>
    </source>
</evidence>
<protein>
    <submittedName>
        <fullName evidence="15">ATP-binding cassette, subfamily B</fullName>
    </submittedName>
</protein>
<dbReference type="InterPro" id="IPR027417">
    <property type="entry name" value="P-loop_NTPase"/>
</dbReference>
<feature type="domain" description="ABC transmembrane type-1" evidence="14">
    <location>
        <begin position="82"/>
        <end position="390"/>
    </location>
</feature>
<evidence type="ECO:0000256" key="6">
    <source>
        <dbReference type="ARBA" id="ARBA00022741"/>
    </source>
</evidence>
<comment type="similarity">
    <text evidence="10">Belongs to the ABC transporter superfamily. Siderophore-Fe(3+) uptake transporter (SIUT) (TC 3.A.1.21) family.</text>
</comment>
<reference evidence="16" key="1">
    <citation type="submission" date="2017-01" db="EMBL/GenBank/DDBJ databases">
        <authorList>
            <person name="Varghese N."/>
            <person name="Submissions S."/>
        </authorList>
    </citation>
    <scope>NUCLEOTIDE SEQUENCE [LARGE SCALE GENOMIC DNA]</scope>
    <source>
        <strain evidence="16">ATCC 12950</strain>
    </source>
</reference>
<evidence type="ECO:0000256" key="4">
    <source>
        <dbReference type="ARBA" id="ARBA00022519"/>
    </source>
</evidence>
<evidence type="ECO:0000256" key="12">
    <source>
        <dbReference type="SAM" id="Phobius"/>
    </source>
</evidence>
<feature type="region of interest" description="Disordered" evidence="11">
    <location>
        <begin position="28"/>
        <end position="48"/>
    </location>
</feature>
<dbReference type="PROSITE" id="PS00211">
    <property type="entry name" value="ABC_TRANSPORTER_1"/>
    <property type="match status" value="1"/>
</dbReference>
<evidence type="ECO:0000259" key="13">
    <source>
        <dbReference type="PROSITE" id="PS50893"/>
    </source>
</evidence>
<feature type="domain" description="ABC transporter" evidence="13">
    <location>
        <begin position="425"/>
        <end position="665"/>
    </location>
</feature>
<dbReference type="GO" id="GO:0005886">
    <property type="term" value="C:plasma membrane"/>
    <property type="evidence" value="ECO:0007669"/>
    <property type="project" value="UniProtKB-SubCell"/>
</dbReference>
<dbReference type="SUPFAM" id="SSF52540">
    <property type="entry name" value="P-loop containing nucleoside triphosphate hydrolases"/>
    <property type="match status" value="1"/>
</dbReference>
<dbReference type="GO" id="GO:0005524">
    <property type="term" value="F:ATP binding"/>
    <property type="evidence" value="ECO:0007669"/>
    <property type="project" value="UniProtKB-KW"/>
</dbReference>
<keyword evidence="16" id="KW-1185">Reference proteome</keyword>
<keyword evidence="2" id="KW-0813">Transport</keyword>
<dbReference type="PANTHER" id="PTHR43394">
    <property type="entry name" value="ATP-DEPENDENT PERMEASE MDL1, MITOCHONDRIAL"/>
    <property type="match status" value="1"/>
</dbReference>
<dbReference type="InterPro" id="IPR003439">
    <property type="entry name" value="ABC_transporter-like_ATP-bd"/>
</dbReference>
<dbReference type="PROSITE" id="PS50929">
    <property type="entry name" value="ABC_TM1F"/>
    <property type="match status" value="1"/>
</dbReference>
<keyword evidence="9 12" id="KW-0472">Membrane</keyword>
<dbReference type="InterPro" id="IPR017871">
    <property type="entry name" value="ABC_transporter-like_CS"/>
</dbReference>
<evidence type="ECO:0000259" key="14">
    <source>
        <dbReference type="PROSITE" id="PS50929"/>
    </source>
</evidence>
<evidence type="ECO:0000313" key="16">
    <source>
        <dbReference type="Proteomes" id="UP000186096"/>
    </source>
</evidence>
<dbReference type="PROSITE" id="PS50893">
    <property type="entry name" value="ABC_TRANSPORTER_2"/>
    <property type="match status" value="1"/>
</dbReference>
<dbReference type="Gene3D" id="3.40.50.300">
    <property type="entry name" value="P-loop containing nucleotide triphosphate hydrolases"/>
    <property type="match status" value="1"/>
</dbReference>
<feature type="transmembrane region" description="Helical" evidence="12">
    <location>
        <begin position="79"/>
        <end position="102"/>
    </location>
</feature>
<organism evidence="15 16">
    <name type="scientific">Microbispora rosea</name>
    <dbReference type="NCBI Taxonomy" id="58117"/>
    <lineage>
        <taxon>Bacteria</taxon>
        <taxon>Bacillati</taxon>
        <taxon>Actinomycetota</taxon>
        <taxon>Actinomycetes</taxon>
        <taxon>Streptosporangiales</taxon>
        <taxon>Streptosporangiaceae</taxon>
        <taxon>Microbispora</taxon>
    </lineage>
</organism>
<evidence type="ECO:0000256" key="2">
    <source>
        <dbReference type="ARBA" id="ARBA00022448"/>
    </source>
</evidence>
<evidence type="ECO:0000256" key="10">
    <source>
        <dbReference type="ARBA" id="ARBA00023455"/>
    </source>
</evidence>
<feature type="compositionally biased region" description="Basic and acidic residues" evidence="11">
    <location>
        <begin position="37"/>
        <end position="48"/>
    </location>
</feature>
<dbReference type="GO" id="GO:0015421">
    <property type="term" value="F:ABC-type oligopeptide transporter activity"/>
    <property type="evidence" value="ECO:0007669"/>
    <property type="project" value="TreeGrafter"/>
</dbReference>
<evidence type="ECO:0000256" key="8">
    <source>
        <dbReference type="ARBA" id="ARBA00022989"/>
    </source>
</evidence>
<evidence type="ECO:0000256" key="3">
    <source>
        <dbReference type="ARBA" id="ARBA00022475"/>
    </source>
</evidence>
<evidence type="ECO:0000256" key="7">
    <source>
        <dbReference type="ARBA" id="ARBA00022840"/>
    </source>
</evidence>
<dbReference type="InterPro" id="IPR036640">
    <property type="entry name" value="ABC1_TM_sf"/>
</dbReference>
<evidence type="ECO:0000256" key="9">
    <source>
        <dbReference type="ARBA" id="ARBA00023136"/>
    </source>
</evidence>
<keyword evidence="5 12" id="KW-0812">Transmembrane</keyword>
<dbReference type="PANTHER" id="PTHR43394:SF1">
    <property type="entry name" value="ATP-BINDING CASSETTE SUB-FAMILY B MEMBER 10, MITOCHONDRIAL"/>
    <property type="match status" value="1"/>
</dbReference>
<dbReference type="SMART" id="SM00382">
    <property type="entry name" value="AAA"/>
    <property type="match status" value="1"/>
</dbReference>
<keyword evidence="8 12" id="KW-1133">Transmembrane helix</keyword>
<keyword evidence="3" id="KW-1003">Cell membrane</keyword>